<dbReference type="Gene3D" id="3.40.109.10">
    <property type="entry name" value="NADH Oxidase"/>
    <property type="match status" value="1"/>
</dbReference>
<dbReference type="InterPro" id="IPR012825">
    <property type="entry name" value="BluB"/>
</dbReference>
<evidence type="ECO:0000259" key="4">
    <source>
        <dbReference type="Pfam" id="PF00881"/>
    </source>
</evidence>
<keyword evidence="2" id="KW-0288">FMN</keyword>
<accession>A0A850PPS7</accession>
<dbReference type="GO" id="GO:0016491">
    <property type="term" value="F:oxidoreductase activity"/>
    <property type="evidence" value="ECO:0007669"/>
    <property type="project" value="UniProtKB-KW"/>
</dbReference>
<gene>
    <name evidence="5" type="ORF">HLY00_5432</name>
</gene>
<evidence type="ECO:0000256" key="3">
    <source>
        <dbReference type="ARBA" id="ARBA00023002"/>
    </source>
</evidence>
<keyword evidence="1" id="KW-0285">Flavoprotein</keyword>
<dbReference type="RefSeq" id="WP_178358832.1">
    <property type="nucleotide sequence ID" value="NZ_JABFYL010000024.1"/>
</dbReference>
<dbReference type="Pfam" id="PF00881">
    <property type="entry name" value="Nitroreductase"/>
    <property type="match status" value="1"/>
</dbReference>
<protein>
    <submittedName>
        <fullName evidence="5">5,6-dimethylbenzimidazole synthase</fullName>
    </submittedName>
</protein>
<dbReference type="AlphaFoldDB" id="A0A850PPS7"/>
<organism evidence="5 6">
    <name type="scientific">Mycolicibacterium hippocampi</name>
    <dbReference type="NCBI Taxonomy" id="659824"/>
    <lineage>
        <taxon>Bacteria</taxon>
        <taxon>Bacillati</taxon>
        <taxon>Actinomycetota</taxon>
        <taxon>Actinomycetes</taxon>
        <taxon>Mycobacteriales</taxon>
        <taxon>Mycobacteriaceae</taxon>
        <taxon>Mycolicibacterium</taxon>
    </lineage>
</organism>
<evidence type="ECO:0000256" key="1">
    <source>
        <dbReference type="ARBA" id="ARBA00022630"/>
    </source>
</evidence>
<dbReference type="PANTHER" id="PTHR23026:SF90">
    <property type="entry name" value="IODOTYROSINE DEIODINASE 1"/>
    <property type="match status" value="1"/>
</dbReference>
<dbReference type="Proteomes" id="UP000570517">
    <property type="component" value="Unassembled WGS sequence"/>
</dbReference>
<dbReference type="NCBIfam" id="TIGR02476">
    <property type="entry name" value="BluB"/>
    <property type="match status" value="1"/>
</dbReference>
<dbReference type="SUPFAM" id="SSF55469">
    <property type="entry name" value="FMN-dependent nitroreductase-like"/>
    <property type="match status" value="1"/>
</dbReference>
<dbReference type="InterPro" id="IPR000415">
    <property type="entry name" value="Nitroreductase-like"/>
</dbReference>
<dbReference type="EMBL" id="JABFYL010000024">
    <property type="protein sequence ID" value="NVN50493.1"/>
    <property type="molecule type" value="Genomic_DNA"/>
</dbReference>
<keyword evidence="3" id="KW-0560">Oxidoreductase</keyword>
<feature type="domain" description="Nitroreductase" evidence="4">
    <location>
        <begin position="11"/>
        <end position="176"/>
    </location>
</feature>
<reference evidence="5 6" key="1">
    <citation type="submission" date="2020-05" db="EMBL/GenBank/DDBJ databases">
        <title>Draft genome sequence of Mycobacterium hippocampi DL, isolated from European seabass, Dicentrarchus labrax, reared in fish farms.</title>
        <authorList>
            <person name="Stathopoulou P."/>
            <person name="Asimakis E."/>
            <person name="Tzokas K."/>
            <person name="Batargias C."/>
            <person name="Tsiamis G."/>
        </authorList>
    </citation>
    <scope>NUCLEOTIDE SEQUENCE [LARGE SCALE GENOMIC DNA]</scope>
    <source>
        <strain evidence="5 6">DL</strain>
    </source>
</reference>
<keyword evidence="6" id="KW-1185">Reference proteome</keyword>
<dbReference type="InterPro" id="IPR050627">
    <property type="entry name" value="Nitroreductase/BluB"/>
</dbReference>
<comment type="caution">
    <text evidence="5">The sequence shown here is derived from an EMBL/GenBank/DDBJ whole genome shotgun (WGS) entry which is preliminary data.</text>
</comment>
<dbReference type="InterPro" id="IPR029479">
    <property type="entry name" value="Nitroreductase"/>
</dbReference>
<sequence length="212" mass="23333">MTSAGLYDVIGRRRDVRAEFTGAPIDPEALDRILGAAHTAPSVGMSQPWDFVLVRDQRTRKAFHTHVLGERRVFQDSLDGERAQTFTTIKIEGILESTVGIVVTYDPTRAGPAVLGRHTNPEAGLYSVCLAIENLWLAATAEGLGVGWVSFFREPFLRELLGIPATIRPIAWLCVGPVTSLQVTPDLERHGWRSPAPLSSVVHYEQYDSARA</sequence>
<name>A0A850PPS7_9MYCO</name>
<evidence type="ECO:0000313" key="5">
    <source>
        <dbReference type="EMBL" id="NVN50493.1"/>
    </source>
</evidence>
<proteinExistence type="predicted"/>
<evidence type="ECO:0000256" key="2">
    <source>
        <dbReference type="ARBA" id="ARBA00022643"/>
    </source>
</evidence>
<dbReference type="PANTHER" id="PTHR23026">
    <property type="entry name" value="NADPH NITROREDUCTASE"/>
    <property type="match status" value="1"/>
</dbReference>
<evidence type="ECO:0000313" key="6">
    <source>
        <dbReference type="Proteomes" id="UP000570517"/>
    </source>
</evidence>